<proteinExistence type="inferred from homology"/>
<name>A0A1H6ZHT5_9BACT</name>
<organism evidence="20 21">
    <name type="scientific">Cyclobacterium xiamenense</name>
    <dbReference type="NCBI Taxonomy" id="1297121"/>
    <lineage>
        <taxon>Bacteria</taxon>
        <taxon>Pseudomonadati</taxon>
        <taxon>Bacteroidota</taxon>
        <taxon>Cytophagia</taxon>
        <taxon>Cytophagales</taxon>
        <taxon>Cyclobacteriaceae</taxon>
        <taxon>Cyclobacterium</taxon>
    </lineage>
</organism>
<evidence type="ECO:0000256" key="14">
    <source>
        <dbReference type="ARBA" id="ARBA00023554"/>
    </source>
</evidence>
<evidence type="ECO:0000256" key="4">
    <source>
        <dbReference type="ARBA" id="ARBA00011738"/>
    </source>
</evidence>
<evidence type="ECO:0000256" key="9">
    <source>
        <dbReference type="ARBA" id="ARBA00022723"/>
    </source>
</evidence>
<comment type="catalytic activity">
    <reaction evidence="14">
        <text>D-threo-isocitrate + NADP(+) = 2-oxoglutarate + CO2 + NADPH</text>
        <dbReference type="Rhea" id="RHEA:19629"/>
        <dbReference type="ChEBI" id="CHEBI:15562"/>
        <dbReference type="ChEBI" id="CHEBI:16526"/>
        <dbReference type="ChEBI" id="CHEBI:16810"/>
        <dbReference type="ChEBI" id="CHEBI:57783"/>
        <dbReference type="ChEBI" id="CHEBI:58349"/>
        <dbReference type="EC" id="1.1.1.42"/>
    </reaction>
</comment>
<accession>A0A1H6ZHT5</accession>
<evidence type="ECO:0000256" key="10">
    <source>
        <dbReference type="ARBA" id="ARBA00022842"/>
    </source>
</evidence>
<dbReference type="Pfam" id="PF00180">
    <property type="entry name" value="Iso_dh"/>
    <property type="match status" value="1"/>
</dbReference>
<dbReference type="SMART" id="SM01329">
    <property type="entry name" value="Iso_dh"/>
    <property type="match status" value="1"/>
</dbReference>
<dbReference type="InterPro" id="IPR040978">
    <property type="entry name" value="Isocitrate_DH_TT1725_C"/>
</dbReference>
<keyword evidence="12" id="KW-0560">Oxidoreductase</keyword>
<dbReference type="FunFam" id="3.40.718.10:FF:000020">
    <property type="entry name" value="Isocitrate dehydrogenase"/>
    <property type="match status" value="1"/>
</dbReference>
<evidence type="ECO:0000256" key="12">
    <source>
        <dbReference type="ARBA" id="ARBA00023002"/>
    </source>
</evidence>
<dbReference type="Gene3D" id="3.30.70.1570">
    <property type="match status" value="1"/>
</dbReference>
<dbReference type="GO" id="GO:0000287">
    <property type="term" value="F:magnesium ion binding"/>
    <property type="evidence" value="ECO:0007669"/>
    <property type="project" value="InterPro"/>
</dbReference>
<dbReference type="STRING" id="1416801.SAMN05192553_104261"/>
<evidence type="ECO:0000256" key="17">
    <source>
        <dbReference type="ARBA" id="ARBA00031098"/>
    </source>
</evidence>
<evidence type="ECO:0000256" key="3">
    <source>
        <dbReference type="ARBA" id="ARBA00007769"/>
    </source>
</evidence>
<evidence type="ECO:0000256" key="6">
    <source>
        <dbReference type="ARBA" id="ARBA00019562"/>
    </source>
</evidence>
<gene>
    <name evidence="20" type="ORF">SAMN05192553_104261</name>
</gene>
<keyword evidence="21" id="KW-1185">Reference proteome</keyword>
<sequence length="477" mass="52768">MQPISVAHGDGIGPEIMEATLQILKAAGAKVKWEPIEMGEKEYLAGNSSGIGKEAWESIRRNKVVLKAPMTTPQGGGYKSLNVTLRKSLGLFANVRPCKSFHPFVPTKHPAMDLVVIRENEEDLYAGIEHQQTDEVVQCLKLITRPGCERIVRYAFEYARLYQRKKISCFTKDNIMKLTDGLFHRVFKEIAAEYPDIQAENWIIDIGAARLSDTPEIFDVLVMPNLYGDVVSDITAQLSGSVGLAGSANIGEKCALFEAIHGSAPPLAGKDLANPSGLLRAAVMMLNHIGQSEVAETITNAWSCTLEEGIHTEDIYQAGLSKEKVGTRDFGKAVVERLGKKPATLAEVSYAKEARIHIAPYERKTPGEKTLHGVDLFIDWKGTNPDDLAEKIKDLHASFALKMITNRGVKVWPEGFEETFCTDHWRCRFERTSPNTKTTIGIAELLIHAIQKDIEVIKTENLYAFDGQKGYSLGQGQ</sequence>
<evidence type="ECO:0000256" key="1">
    <source>
        <dbReference type="ARBA" id="ARBA00001936"/>
    </source>
</evidence>
<evidence type="ECO:0000256" key="7">
    <source>
        <dbReference type="ARBA" id="ARBA00022435"/>
    </source>
</evidence>
<protein>
    <recommendedName>
        <fullName evidence="6">Isocitrate dehydrogenase [NADP]</fullName>
        <ecNumber evidence="5">1.1.1.42</ecNumber>
    </recommendedName>
    <alternativeName>
        <fullName evidence="15">IDP</fullName>
    </alternativeName>
    <alternativeName>
        <fullName evidence="16">NADP(+)-specific ICDH</fullName>
    </alternativeName>
    <alternativeName>
        <fullName evidence="17">Oxalosuccinate decarboxylase</fullName>
    </alternativeName>
</protein>
<keyword evidence="8" id="KW-0816">Tricarboxylic acid cycle</keyword>
<dbReference type="InterPro" id="IPR019818">
    <property type="entry name" value="IsoCit/isopropylmalate_DH_CS"/>
</dbReference>
<dbReference type="GO" id="GO:0051287">
    <property type="term" value="F:NAD binding"/>
    <property type="evidence" value="ECO:0007669"/>
    <property type="project" value="InterPro"/>
</dbReference>
<comment type="similarity">
    <text evidence="3">Belongs to the isocitrate and isopropylmalate dehydrogenases family.</text>
</comment>
<evidence type="ECO:0000256" key="8">
    <source>
        <dbReference type="ARBA" id="ARBA00022532"/>
    </source>
</evidence>
<evidence type="ECO:0000313" key="20">
    <source>
        <dbReference type="EMBL" id="SEJ49120.1"/>
    </source>
</evidence>
<dbReference type="InterPro" id="IPR014273">
    <property type="entry name" value="Isocitrate_DH_bac-typ"/>
</dbReference>
<dbReference type="GO" id="GO:0006099">
    <property type="term" value="P:tricarboxylic acid cycle"/>
    <property type="evidence" value="ECO:0007669"/>
    <property type="project" value="UniProtKB-KW"/>
</dbReference>
<keyword evidence="7" id="KW-0329">Glyoxylate bypass</keyword>
<dbReference type="Gene3D" id="3.40.718.10">
    <property type="entry name" value="Isopropylmalate Dehydrogenase"/>
    <property type="match status" value="1"/>
</dbReference>
<dbReference type="EMBL" id="FNZH01000004">
    <property type="protein sequence ID" value="SEJ49120.1"/>
    <property type="molecule type" value="Genomic_DNA"/>
</dbReference>
<evidence type="ECO:0000256" key="11">
    <source>
        <dbReference type="ARBA" id="ARBA00022857"/>
    </source>
</evidence>
<evidence type="ECO:0000256" key="16">
    <source>
        <dbReference type="ARBA" id="ARBA00029990"/>
    </source>
</evidence>
<keyword evidence="10" id="KW-0460">Magnesium</keyword>
<dbReference type="Pfam" id="PF18324">
    <property type="entry name" value="Isocitrate_DH_C_bact"/>
    <property type="match status" value="1"/>
</dbReference>
<dbReference type="NCBIfam" id="NF006673">
    <property type="entry name" value="PRK09222.1"/>
    <property type="match status" value="1"/>
</dbReference>
<reference evidence="21" key="1">
    <citation type="submission" date="2016-10" db="EMBL/GenBank/DDBJ databases">
        <authorList>
            <person name="Varghese N."/>
            <person name="Submissions S."/>
        </authorList>
    </citation>
    <scope>NUCLEOTIDE SEQUENCE [LARGE SCALE GENOMIC DNA]</scope>
    <source>
        <strain evidence="21">IBRC-M 10761</strain>
    </source>
</reference>
<dbReference type="GO" id="GO:0006097">
    <property type="term" value="P:glyoxylate cycle"/>
    <property type="evidence" value="ECO:0007669"/>
    <property type="project" value="UniProtKB-KW"/>
</dbReference>
<keyword evidence="9" id="KW-0479">Metal-binding</keyword>
<dbReference type="Proteomes" id="UP000199403">
    <property type="component" value="Unassembled WGS sequence"/>
</dbReference>
<evidence type="ECO:0000256" key="15">
    <source>
        <dbReference type="ARBA" id="ARBA00029765"/>
    </source>
</evidence>
<dbReference type="AlphaFoldDB" id="A0A1H6ZHT5"/>
<keyword evidence="11" id="KW-0521">NADP</keyword>
<dbReference type="InterPro" id="IPR024084">
    <property type="entry name" value="IsoPropMal-DH-like_dom"/>
</dbReference>
<dbReference type="RefSeq" id="WP_092175540.1">
    <property type="nucleotide sequence ID" value="NZ_FNZH01000004.1"/>
</dbReference>
<dbReference type="PANTHER" id="PTHR11835:SF43">
    <property type="entry name" value="ISOPROPYLMALATE DEHYDROGENASE-LIKE DOMAIN-CONTAINING PROTEIN"/>
    <property type="match status" value="1"/>
</dbReference>
<comment type="function">
    <text evidence="18">Catalyzes the oxidative decarboxylation of isocitrate to 2-oxoglutarate and carbon dioxide with the concomitant reduction of NADP(+).</text>
</comment>
<dbReference type="EC" id="1.1.1.42" evidence="5"/>
<evidence type="ECO:0000256" key="5">
    <source>
        <dbReference type="ARBA" id="ARBA00013013"/>
    </source>
</evidence>
<dbReference type="PROSITE" id="PS00470">
    <property type="entry name" value="IDH_IMDH"/>
    <property type="match status" value="1"/>
</dbReference>
<evidence type="ECO:0000256" key="13">
    <source>
        <dbReference type="ARBA" id="ARBA00023211"/>
    </source>
</evidence>
<evidence type="ECO:0000259" key="19">
    <source>
        <dbReference type="SMART" id="SM01329"/>
    </source>
</evidence>
<dbReference type="GO" id="GO:0004450">
    <property type="term" value="F:isocitrate dehydrogenase (NADP+) activity"/>
    <property type="evidence" value="ECO:0007669"/>
    <property type="project" value="UniProtKB-EC"/>
</dbReference>
<dbReference type="InterPro" id="IPR046997">
    <property type="entry name" value="Isocitrate_DH_TT1725_C_sf"/>
</dbReference>
<evidence type="ECO:0000256" key="18">
    <source>
        <dbReference type="ARBA" id="ARBA00046127"/>
    </source>
</evidence>
<evidence type="ECO:0000256" key="2">
    <source>
        <dbReference type="ARBA" id="ARBA00001946"/>
    </source>
</evidence>
<dbReference type="PANTHER" id="PTHR11835">
    <property type="entry name" value="DECARBOXYLATING DEHYDROGENASES-ISOCITRATE, ISOPROPYLMALATE, TARTRATE"/>
    <property type="match status" value="1"/>
</dbReference>
<dbReference type="GO" id="GO:0004449">
    <property type="term" value="F:isocitrate dehydrogenase (NAD+) activity"/>
    <property type="evidence" value="ECO:0007669"/>
    <property type="project" value="TreeGrafter"/>
</dbReference>
<comment type="cofactor">
    <cofactor evidence="1">
        <name>Mn(2+)</name>
        <dbReference type="ChEBI" id="CHEBI:29035"/>
    </cofactor>
</comment>
<dbReference type="OrthoDB" id="9806254at2"/>
<dbReference type="NCBIfam" id="TIGR02924">
    <property type="entry name" value="ICDH_alpha"/>
    <property type="match status" value="1"/>
</dbReference>
<dbReference type="GO" id="GO:0006102">
    <property type="term" value="P:isocitrate metabolic process"/>
    <property type="evidence" value="ECO:0007669"/>
    <property type="project" value="TreeGrafter"/>
</dbReference>
<feature type="domain" description="Isopropylmalate dehydrogenase-like" evidence="19">
    <location>
        <begin position="3"/>
        <end position="334"/>
    </location>
</feature>
<dbReference type="SUPFAM" id="SSF53659">
    <property type="entry name" value="Isocitrate/Isopropylmalate dehydrogenase-like"/>
    <property type="match status" value="1"/>
</dbReference>
<comment type="cofactor">
    <cofactor evidence="2">
        <name>Mg(2+)</name>
        <dbReference type="ChEBI" id="CHEBI:18420"/>
    </cofactor>
</comment>
<evidence type="ECO:0000313" key="21">
    <source>
        <dbReference type="Proteomes" id="UP000199403"/>
    </source>
</evidence>
<keyword evidence="13" id="KW-0464">Manganese</keyword>
<comment type="subunit">
    <text evidence="4">Homodimer.</text>
</comment>